<feature type="signal peptide" evidence="5">
    <location>
        <begin position="1"/>
        <end position="18"/>
    </location>
</feature>
<dbReference type="Pfam" id="PF00497">
    <property type="entry name" value="SBP_bac_3"/>
    <property type="match status" value="1"/>
</dbReference>
<dbReference type="GO" id="GO:0030313">
    <property type="term" value="C:cell envelope"/>
    <property type="evidence" value="ECO:0007669"/>
    <property type="project" value="UniProtKB-SubCell"/>
</dbReference>
<reference evidence="7 8" key="1">
    <citation type="submission" date="2020-03" db="EMBL/GenBank/DDBJ databases">
        <title>Complete genome of Arcanobacterium buesumensis sp. nov. strain 2701.</title>
        <authorList>
            <person name="Borowiak M."/>
            <person name="Alssahen M."/>
            <person name="Laemmler C."/>
            <person name="Malorny B."/>
            <person name="Hassan A."/>
            <person name="Prenger-Berninghoff E."/>
            <person name="Ploetz M."/>
            <person name="Abdulmawjood A."/>
        </authorList>
    </citation>
    <scope>NUCLEOTIDE SEQUENCE [LARGE SCALE GENOMIC DNA]</scope>
    <source>
        <strain evidence="7 8">2701</strain>
    </source>
</reference>
<comment type="subcellular location">
    <subcellularLocation>
        <location evidence="1">Cell envelope</location>
    </subcellularLocation>
</comment>
<dbReference type="AlphaFoldDB" id="A0A6H2EM01"/>
<evidence type="ECO:0000256" key="1">
    <source>
        <dbReference type="ARBA" id="ARBA00004196"/>
    </source>
</evidence>
<evidence type="ECO:0000256" key="5">
    <source>
        <dbReference type="SAM" id="SignalP"/>
    </source>
</evidence>
<dbReference type="SMART" id="SM00062">
    <property type="entry name" value="PBPb"/>
    <property type="match status" value="1"/>
</dbReference>
<keyword evidence="8" id="KW-1185">Reference proteome</keyword>
<dbReference type="PROSITE" id="PS01039">
    <property type="entry name" value="SBP_BACTERIAL_3"/>
    <property type="match status" value="1"/>
</dbReference>
<protein>
    <submittedName>
        <fullName evidence="7">Transporter substrate-binding domain-containing protein</fullName>
    </submittedName>
</protein>
<sequence>MSVAKKISSLVIATLALAACTATSEPSSGQLLKQTQETHTLAVGTEGTYRPYSYTDNHGKLVGIEIDIMKLLAEDLGAQVEFTVAPWDGLIAGVDAGKYPVVINNLAVSDERKAKYDFTMPYTRDVAKFAVRKDSPLTSINDLTTQTSAQSTTSNLGMLAKDTFGLPIVPVDGFVQAIDLVTAGRAETTLNSLVTFKLYEENNPISNIRLLDGEVETPGCCSILVKKGEDNFVAELNKAIQRRLADGSIAKITEKYVGEDISAHSQVGE</sequence>
<gene>
    <name evidence="7" type="ORF">HC352_05990</name>
</gene>
<dbReference type="RefSeq" id="WP_168918031.1">
    <property type="nucleotide sequence ID" value="NZ_CP050804.1"/>
</dbReference>
<dbReference type="InterPro" id="IPR018313">
    <property type="entry name" value="SBP_3_CS"/>
</dbReference>
<feature type="domain" description="Solute-binding protein family 3/N-terminal" evidence="6">
    <location>
        <begin position="40"/>
        <end position="260"/>
    </location>
</feature>
<dbReference type="PANTHER" id="PTHR35936:SF35">
    <property type="entry name" value="L-CYSTINE-BINDING PROTEIN TCYJ"/>
    <property type="match status" value="1"/>
</dbReference>
<evidence type="ECO:0000259" key="6">
    <source>
        <dbReference type="SMART" id="SM00062"/>
    </source>
</evidence>
<dbReference type="PANTHER" id="PTHR35936">
    <property type="entry name" value="MEMBRANE-BOUND LYTIC MUREIN TRANSGLYCOSYLASE F"/>
    <property type="match status" value="1"/>
</dbReference>
<evidence type="ECO:0000313" key="7">
    <source>
        <dbReference type="EMBL" id="QJC22100.1"/>
    </source>
</evidence>
<comment type="similarity">
    <text evidence="2 4">Belongs to the bacterial solute-binding protein 3 family.</text>
</comment>
<evidence type="ECO:0000256" key="3">
    <source>
        <dbReference type="ARBA" id="ARBA00022729"/>
    </source>
</evidence>
<feature type="chain" id="PRO_5026142155" evidence="5">
    <location>
        <begin position="19"/>
        <end position="269"/>
    </location>
</feature>
<dbReference type="KEGG" id="arca:HC352_05990"/>
<dbReference type="Proteomes" id="UP000502298">
    <property type="component" value="Chromosome"/>
</dbReference>
<name>A0A6H2EM01_9ACTO</name>
<evidence type="ECO:0000256" key="2">
    <source>
        <dbReference type="ARBA" id="ARBA00010333"/>
    </source>
</evidence>
<dbReference type="EMBL" id="CP050804">
    <property type="protein sequence ID" value="QJC22100.1"/>
    <property type="molecule type" value="Genomic_DNA"/>
</dbReference>
<organism evidence="7 8">
    <name type="scientific">Arcanobacterium buesumense</name>
    <dbReference type="NCBI Taxonomy" id="2722751"/>
    <lineage>
        <taxon>Bacteria</taxon>
        <taxon>Bacillati</taxon>
        <taxon>Actinomycetota</taxon>
        <taxon>Actinomycetes</taxon>
        <taxon>Actinomycetales</taxon>
        <taxon>Actinomycetaceae</taxon>
        <taxon>Arcanobacterium</taxon>
    </lineage>
</organism>
<evidence type="ECO:0000256" key="4">
    <source>
        <dbReference type="RuleBase" id="RU003744"/>
    </source>
</evidence>
<dbReference type="SUPFAM" id="SSF53850">
    <property type="entry name" value="Periplasmic binding protein-like II"/>
    <property type="match status" value="1"/>
</dbReference>
<keyword evidence="3 5" id="KW-0732">Signal</keyword>
<evidence type="ECO:0000313" key="8">
    <source>
        <dbReference type="Proteomes" id="UP000502298"/>
    </source>
</evidence>
<dbReference type="PROSITE" id="PS51257">
    <property type="entry name" value="PROKAR_LIPOPROTEIN"/>
    <property type="match status" value="1"/>
</dbReference>
<proteinExistence type="inferred from homology"/>
<dbReference type="InterPro" id="IPR001638">
    <property type="entry name" value="Solute-binding_3/MltF_N"/>
</dbReference>
<dbReference type="Gene3D" id="3.40.190.10">
    <property type="entry name" value="Periplasmic binding protein-like II"/>
    <property type="match status" value="2"/>
</dbReference>
<accession>A0A6H2EM01</accession>